<protein>
    <submittedName>
        <fullName evidence="2">Uncharacterized protein</fullName>
    </submittedName>
</protein>
<accession>A0A0B7NWS3</accession>
<reference evidence="2 3" key="1">
    <citation type="submission" date="2014-09" db="EMBL/GenBank/DDBJ databases">
        <authorList>
            <person name="Ellenberger Sabrina"/>
        </authorList>
    </citation>
    <scope>NUCLEOTIDE SEQUENCE [LARGE SCALE GENOMIC DNA]</scope>
    <source>
        <strain evidence="2 3">CBS 412.66</strain>
    </source>
</reference>
<dbReference type="EMBL" id="LN734054">
    <property type="protein sequence ID" value="CEP19549.1"/>
    <property type="molecule type" value="Genomic_DNA"/>
</dbReference>
<sequence>METDSGSVQYHPSSTDDDEEDGDGYNTMNDEELDPNEVEMLIEDQQVNGMLHNGTGLVDSHISPLHLAGSNSDYNESQAKPPIHLPPQSISHFPIRTVGHIDRLIPSAQ</sequence>
<feature type="compositionally biased region" description="Acidic residues" evidence="1">
    <location>
        <begin position="15"/>
        <end position="32"/>
    </location>
</feature>
<evidence type="ECO:0000313" key="3">
    <source>
        <dbReference type="Proteomes" id="UP000054107"/>
    </source>
</evidence>
<evidence type="ECO:0000256" key="1">
    <source>
        <dbReference type="SAM" id="MobiDB-lite"/>
    </source>
</evidence>
<feature type="compositionally biased region" description="Polar residues" evidence="1">
    <location>
        <begin position="1"/>
        <end position="13"/>
    </location>
</feature>
<proteinExistence type="predicted"/>
<name>A0A0B7NWS3_9FUNG</name>
<feature type="compositionally biased region" description="Polar residues" evidence="1">
    <location>
        <begin position="69"/>
        <end position="78"/>
    </location>
</feature>
<keyword evidence="3" id="KW-1185">Reference proteome</keyword>
<feature type="region of interest" description="Disordered" evidence="1">
    <location>
        <begin position="68"/>
        <end position="91"/>
    </location>
</feature>
<evidence type="ECO:0000313" key="2">
    <source>
        <dbReference type="EMBL" id="CEP19549.1"/>
    </source>
</evidence>
<dbReference type="Proteomes" id="UP000054107">
    <property type="component" value="Unassembled WGS sequence"/>
</dbReference>
<organism evidence="2 3">
    <name type="scientific">Parasitella parasitica</name>
    <dbReference type="NCBI Taxonomy" id="35722"/>
    <lineage>
        <taxon>Eukaryota</taxon>
        <taxon>Fungi</taxon>
        <taxon>Fungi incertae sedis</taxon>
        <taxon>Mucoromycota</taxon>
        <taxon>Mucoromycotina</taxon>
        <taxon>Mucoromycetes</taxon>
        <taxon>Mucorales</taxon>
        <taxon>Mucorineae</taxon>
        <taxon>Mucoraceae</taxon>
        <taxon>Parasitella</taxon>
    </lineage>
</organism>
<feature type="region of interest" description="Disordered" evidence="1">
    <location>
        <begin position="1"/>
        <end position="32"/>
    </location>
</feature>
<dbReference type="AlphaFoldDB" id="A0A0B7NWS3"/>
<gene>
    <name evidence="2" type="primary">PARPA_13865.1 scaffold 47386</name>
</gene>